<organism evidence="4 5">
    <name type="scientific">Aspergillus cavernicola</name>
    <dbReference type="NCBI Taxonomy" id="176166"/>
    <lineage>
        <taxon>Eukaryota</taxon>
        <taxon>Fungi</taxon>
        <taxon>Dikarya</taxon>
        <taxon>Ascomycota</taxon>
        <taxon>Pezizomycotina</taxon>
        <taxon>Eurotiomycetes</taxon>
        <taxon>Eurotiomycetidae</taxon>
        <taxon>Eurotiales</taxon>
        <taxon>Aspergillaceae</taxon>
        <taxon>Aspergillus</taxon>
        <taxon>Aspergillus subgen. Nidulantes</taxon>
    </lineage>
</organism>
<comment type="similarity">
    <text evidence="1">Belongs to the short-chain dehydrogenases/reductases (SDR) family.</text>
</comment>
<dbReference type="InterPro" id="IPR020904">
    <property type="entry name" value="Sc_DH/Rdtase_CS"/>
</dbReference>
<keyword evidence="3" id="KW-0560">Oxidoreductase</keyword>
<dbReference type="Pfam" id="PF00106">
    <property type="entry name" value="adh_short"/>
    <property type="match status" value="1"/>
</dbReference>
<dbReference type="EMBL" id="JBFXLS010000088">
    <property type="protein sequence ID" value="KAL2817899.1"/>
    <property type="molecule type" value="Genomic_DNA"/>
</dbReference>
<dbReference type="InterPro" id="IPR036291">
    <property type="entry name" value="NAD(P)-bd_dom_sf"/>
</dbReference>
<protein>
    <submittedName>
        <fullName evidence="4">Short chain dehydrogenase/ reductase</fullName>
    </submittedName>
</protein>
<keyword evidence="2" id="KW-0521">NADP</keyword>
<evidence type="ECO:0000313" key="5">
    <source>
        <dbReference type="Proteomes" id="UP001610335"/>
    </source>
</evidence>
<reference evidence="4 5" key="1">
    <citation type="submission" date="2024-07" db="EMBL/GenBank/DDBJ databases">
        <title>Section-level genome sequencing and comparative genomics of Aspergillus sections Usti and Cavernicolus.</title>
        <authorList>
            <consortium name="Lawrence Berkeley National Laboratory"/>
            <person name="Nybo J.L."/>
            <person name="Vesth T.C."/>
            <person name="Theobald S."/>
            <person name="Frisvad J.C."/>
            <person name="Larsen T.O."/>
            <person name="Kjaerboelling I."/>
            <person name="Rothschild-Mancinelli K."/>
            <person name="Lyhne E.K."/>
            <person name="Kogle M.E."/>
            <person name="Barry K."/>
            <person name="Clum A."/>
            <person name="Na H."/>
            <person name="Ledsgaard L."/>
            <person name="Lin J."/>
            <person name="Lipzen A."/>
            <person name="Kuo A."/>
            <person name="Riley R."/>
            <person name="Mondo S."/>
            <person name="LaButti K."/>
            <person name="Haridas S."/>
            <person name="Pangalinan J."/>
            <person name="Salamov A.A."/>
            <person name="Simmons B.A."/>
            <person name="Magnuson J.K."/>
            <person name="Chen J."/>
            <person name="Drula E."/>
            <person name="Henrissat B."/>
            <person name="Wiebenga A."/>
            <person name="Lubbers R.J."/>
            <person name="Gomes A.C."/>
            <person name="Makela M.R."/>
            <person name="Stajich J."/>
            <person name="Grigoriev I.V."/>
            <person name="Mortensen U.H."/>
            <person name="De vries R.P."/>
            <person name="Baker S.E."/>
            <person name="Andersen M.R."/>
        </authorList>
    </citation>
    <scope>NUCLEOTIDE SEQUENCE [LARGE SCALE GENOMIC DNA]</scope>
    <source>
        <strain evidence="4 5">CBS 600.67</strain>
    </source>
</reference>
<comment type="caution">
    <text evidence="4">The sequence shown here is derived from an EMBL/GenBank/DDBJ whole genome shotgun (WGS) entry which is preliminary data.</text>
</comment>
<dbReference type="SUPFAM" id="SSF51735">
    <property type="entry name" value="NAD(P)-binding Rossmann-fold domains"/>
    <property type="match status" value="1"/>
</dbReference>
<proteinExistence type="inferred from homology"/>
<dbReference type="Gene3D" id="3.40.50.720">
    <property type="entry name" value="NAD(P)-binding Rossmann-like Domain"/>
    <property type="match status" value="1"/>
</dbReference>
<evidence type="ECO:0000313" key="4">
    <source>
        <dbReference type="EMBL" id="KAL2817899.1"/>
    </source>
</evidence>
<dbReference type="Proteomes" id="UP001610335">
    <property type="component" value="Unassembled WGS sequence"/>
</dbReference>
<dbReference type="PRINTS" id="PR00081">
    <property type="entry name" value="GDHRDH"/>
</dbReference>
<name>A0ABR4HQY2_9EURO</name>
<dbReference type="InterPro" id="IPR002347">
    <property type="entry name" value="SDR_fam"/>
</dbReference>
<evidence type="ECO:0000256" key="3">
    <source>
        <dbReference type="ARBA" id="ARBA00023002"/>
    </source>
</evidence>
<accession>A0ABR4HQY2</accession>
<dbReference type="PANTHER" id="PTHR43180">
    <property type="entry name" value="3-OXOACYL-(ACYL-CARRIER-PROTEIN) REDUCTASE (AFU_ORTHOLOGUE AFUA_6G11210)"/>
    <property type="match status" value="1"/>
</dbReference>
<evidence type="ECO:0000256" key="2">
    <source>
        <dbReference type="ARBA" id="ARBA00022857"/>
    </source>
</evidence>
<gene>
    <name evidence="4" type="ORF">BDW59DRAFT_165720</name>
</gene>
<sequence length="306" mass="33679">MMQGYTPSAPVDCSVDVDYSKVKGKTAIVTGGANGIGEAYVRALVAAGANVCIGDSDADSGKKLERELHGTKYVQCDTSNWDDQVRLFHEASLLSPNGKVSYVVANAGIHRPDEVFTYDGDEPQKPNLSTLDVNVNGSLYTAKLAMHYFIKQNGQTPSLEQEDTCLVLIGSGAAFLDVPRTPQYCASKWAMRGIMHALRRTAFYYGSRVNVICPYYVRTKIVSQEAFDHVESLGVQFAKAEDAGECLLRILSDVGINGRSLFVTARKWTEKGYMDLDLEDYRGNELVLEMQEEQMRAAPAEMGLFV</sequence>
<keyword evidence="5" id="KW-1185">Reference proteome</keyword>
<dbReference type="PANTHER" id="PTHR43180:SF31">
    <property type="entry name" value="CHAIN DEHYDROGENASE_REDUCTASE, PUTATIVE (AFU_ORTHOLOGUE AFUA_2G16570)-RELATED"/>
    <property type="match status" value="1"/>
</dbReference>
<evidence type="ECO:0000256" key="1">
    <source>
        <dbReference type="ARBA" id="ARBA00006484"/>
    </source>
</evidence>
<dbReference type="PROSITE" id="PS00061">
    <property type="entry name" value="ADH_SHORT"/>
    <property type="match status" value="1"/>
</dbReference>